<name>B7GJX7_ANOFW</name>
<accession>B7GJX7</accession>
<reference evidence="4 5" key="1">
    <citation type="journal article" date="2008" name="Genome Biol.">
        <title>Encapsulated in silica: genome, proteome and physiology of the thermophilic bacterium Anoxybacillus flavithermus WK1.</title>
        <authorList>
            <person name="Saw J.H."/>
            <person name="Mountain B.W."/>
            <person name="Feng L."/>
            <person name="Omelchenko M.V."/>
            <person name="Hou S."/>
            <person name="Saito J.A."/>
            <person name="Stott M.B."/>
            <person name="Li D."/>
            <person name="Zhao G."/>
            <person name="Wu J."/>
            <person name="Galperin M.Y."/>
            <person name="Koonin E.V."/>
            <person name="Makarova K.S."/>
            <person name="Wolf Y.I."/>
            <person name="Rigden D.J."/>
            <person name="Dunfield P.F."/>
            <person name="Wang L."/>
            <person name="Alam M."/>
        </authorList>
    </citation>
    <scope>NUCLEOTIDE SEQUENCE [LARGE SCALE GENOMIC DNA]</scope>
    <source>
        <strain evidence="5">DSM 21510 / WK1</strain>
    </source>
</reference>
<dbReference type="InterPro" id="IPR020084">
    <property type="entry name" value="NUDIX_hydrolase_CS"/>
</dbReference>
<sequence length="163" mass="19352">MRYNRTSLSSIYQNFWNEENCMYPNYRISVEVIVWHDEKVLLTKRAEHCKVAPNVWNVPAGKIKYDEIPVQGLFREAKEELNLDVQLLEELFVRNLKSKSGDEDIYRVVFTYLVKPKNNDISSLTLNDEHSEFAWVTKEDLNDPKYETLHDDIRHILLTKVFT</sequence>
<proteinExistence type="predicted"/>
<feature type="domain" description="Nudix hydrolase" evidence="3">
    <location>
        <begin position="25"/>
        <end position="162"/>
    </location>
</feature>
<organism evidence="4 5">
    <name type="scientific">Anoxybacillus flavithermus (strain DSM 21510 / WK1)</name>
    <dbReference type="NCBI Taxonomy" id="491915"/>
    <lineage>
        <taxon>Bacteria</taxon>
        <taxon>Bacillati</taxon>
        <taxon>Bacillota</taxon>
        <taxon>Bacilli</taxon>
        <taxon>Bacillales</taxon>
        <taxon>Anoxybacillaceae</taxon>
        <taxon>Anoxybacillus</taxon>
    </lineage>
</organism>
<dbReference type="PANTHER" id="PTHR43046">
    <property type="entry name" value="GDP-MANNOSE MANNOSYL HYDROLASE"/>
    <property type="match status" value="1"/>
</dbReference>
<evidence type="ECO:0000313" key="4">
    <source>
        <dbReference type="EMBL" id="ACJ33990.1"/>
    </source>
</evidence>
<dbReference type="Proteomes" id="UP000000742">
    <property type="component" value="Chromosome"/>
</dbReference>
<dbReference type="Gene3D" id="3.90.79.10">
    <property type="entry name" value="Nucleoside Triphosphate Pyrophosphohydrolase"/>
    <property type="match status" value="1"/>
</dbReference>
<dbReference type="HOGENOM" id="CLU_037162_19_3_9"/>
<dbReference type="GO" id="GO:0016787">
    <property type="term" value="F:hydrolase activity"/>
    <property type="evidence" value="ECO:0007669"/>
    <property type="project" value="UniProtKB-KW"/>
</dbReference>
<comment type="cofactor">
    <cofactor evidence="1">
        <name>Mg(2+)</name>
        <dbReference type="ChEBI" id="CHEBI:18420"/>
    </cofactor>
</comment>
<dbReference type="EMBL" id="CP000922">
    <property type="protein sequence ID" value="ACJ33990.1"/>
    <property type="molecule type" value="Genomic_DNA"/>
</dbReference>
<dbReference type="PANTHER" id="PTHR43046:SF14">
    <property type="entry name" value="MUTT_NUDIX FAMILY PROTEIN"/>
    <property type="match status" value="1"/>
</dbReference>
<evidence type="ECO:0000256" key="2">
    <source>
        <dbReference type="ARBA" id="ARBA00022801"/>
    </source>
</evidence>
<dbReference type="PROSITE" id="PS51462">
    <property type="entry name" value="NUDIX"/>
    <property type="match status" value="1"/>
</dbReference>
<dbReference type="PROSITE" id="PS00893">
    <property type="entry name" value="NUDIX_BOX"/>
    <property type="match status" value="1"/>
</dbReference>
<dbReference type="AlphaFoldDB" id="B7GJX7"/>
<dbReference type="eggNOG" id="COG1051">
    <property type="taxonomic scope" value="Bacteria"/>
</dbReference>
<dbReference type="Pfam" id="PF00293">
    <property type="entry name" value="NUDIX"/>
    <property type="match status" value="1"/>
</dbReference>
<dbReference type="STRING" id="491915.Aflv_1625"/>
<evidence type="ECO:0000313" key="5">
    <source>
        <dbReference type="Proteomes" id="UP000000742"/>
    </source>
</evidence>
<evidence type="ECO:0000259" key="3">
    <source>
        <dbReference type="PROSITE" id="PS51462"/>
    </source>
</evidence>
<protein>
    <submittedName>
        <fullName evidence="4">NUDIX family hydrolase</fullName>
    </submittedName>
</protein>
<dbReference type="SUPFAM" id="SSF55811">
    <property type="entry name" value="Nudix"/>
    <property type="match status" value="1"/>
</dbReference>
<gene>
    <name evidence="4" type="ordered locus">Aflv_1625</name>
</gene>
<keyword evidence="2 4" id="KW-0378">Hydrolase</keyword>
<dbReference type="InterPro" id="IPR000086">
    <property type="entry name" value="NUDIX_hydrolase_dom"/>
</dbReference>
<dbReference type="InterPro" id="IPR015797">
    <property type="entry name" value="NUDIX_hydrolase-like_dom_sf"/>
</dbReference>
<evidence type="ECO:0000256" key="1">
    <source>
        <dbReference type="ARBA" id="ARBA00001946"/>
    </source>
</evidence>
<dbReference type="KEGG" id="afl:Aflv_1625"/>